<dbReference type="EMBL" id="JBBPBF010000011">
    <property type="protein sequence ID" value="KAK7612174.1"/>
    <property type="molecule type" value="Genomic_DNA"/>
</dbReference>
<dbReference type="CDD" id="cd09917">
    <property type="entry name" value="F-box_SF"/>
    <property type="match status" value="1"/>
</dbReference>
<dbReference type="InterPro" id="IPR001810">
    <property type="entry name" value="F-box_dom"/>
</dbReference>
<dbReference type="Proteomes" id="UP001367316">
    <property type="component" value="Unassembled WGS sequence"/>
</dbReference>
<dbReference type="Gene3D" id="1.20.1280.50">
    <property type="match status" value="1"/>
</dbReference>
<feature type="domain" description="F-box" evidence="1">
    <location>
        <begin position="69"/>
        <end position="115"/>
    </location>
</feature>
<proteinExistence type="predicted"/>
<gene>
    <name evidence="2" type="ORF">JOL62DRAFT_571314</name>
</gene>
<dbReference type="SUPFAM" id="SSF81383">
    <property type="entry name" value="F-box domain"/>
    <property type="match status" value="1"/>
</dbReference>
<dbReference type="SMART" id="SM00256">
    <property type="entry name" value="FBOX"/>
    <property type="match status" value="1"/>
</dbReference>
<dbReference type="InterPro" id="IPR036047">
    <property type="entry name" value="F-box-like_dom_sf"/>
</dbReference>
<evidence type="ECO:0000313" key="3">
    <source>
        <dbReference type="Proteomes" id="UP001367316"/>
    </source>
</evidence>
<name>A0ABR1NDR1_9PEZI</name>
<sequence length="375" mass="42842">MLFERMIPADIATRAQALGLKVHGVSEADIQAETGISPSSLSLLQKRAAERGYDPDVSRKIERRHVTFATSPDELPVELHLLIISFLDLKGLIKMRSVSKHWRSLIKKYAPNSKVVLPSRYALLQLYDEWTGTYACADTRRYILPQLRYFDRDEYMSNFPGNVPEEFELWIREWPASAVIGWLWPGLPDRDHEDNSGTDSRFRMEHGNELNRLSTDCLRKWRDPYRNWIYCQMDFNAESPYAADIRKYGAAHGWRVSGKTATSSLISLETRAIEIQTGCPASDHSGGPTRGLVLLITSGAGPFNGTVQGACGDPDEHYVGAVDESWISGFNCERPEEDYSKSWVEWLRKHMMRVIEVFGPYQDDNLTRPWFLHVP</sequence>
<keyword evidence="3" id="KW-1185">Reference proteome</keyword>
<comment type="caution">
    <text evidence="2">The sequence shown here is derived from an EMBL/GenBank/DDBJ whole genome shotgun (WGS) entry which is preliminary data.</text>
</comment>
<evidence type="ECO:0000313" key="2">
    <source>
        <dbReference type="EMBL" id="KAK7612174.1"/>
    </source>
</evidence>
<dbReference type="PROSITE" id="PS50181">
    <property type="entry name" value="FBOX"/>
    <property type="match status" value="1"/>
</dbReference>
<protein>
    <recommendedName>
        <fullName evidence="1">F-box domain-containing protein</fullName>
    </recommendedName>
</protein>
<accession>A0ABR1NDR1</accession>
<evidence type="ECO:0000259" key="1">
    <source>
        <dbReference type="PROSITE" id="PS50181"/>
    </source>
</evidence>
<organism evidence="2 3">
    <name type="scientific">Phyllosticta paracitricarpa</name>
    <dbReference type="NCBI Taxonomy" id="2016321"/>
    <lineage>
        <taxon>Eukaryota</taxon>
        <taxon>Fungi</taxon>
        <taxon>Dikarya</taxon>
        <taxon>Ascomycota</taxon>
        <taxon>Pezizomycotina</taxon>
        <taxon>Dothideomycetes</taxon>
        <taxon>Dothideomycetes incertae sedis</taxon>
        <taxon>Botryosphaeriales</taxon>
        <taxon>Phyllostictaceae</taxon>
        <taxon>Phyllosticta</taxon>
    </lineage>
</organism>
<reference evidence="2 3" key="1">
    <citation type="submission" date="2024-04" db="EMBL/GenBank/DDBJ databases">
        <title>Phyllosticta paracitricarpa is synonymous to the EU quarantine fungus P. citricarpa based on phylogenomic analyses.</title>
        <authorList>
            <consortium name="Lawrence Berkeley National Laboratory"/>
            <person name="Van ingen-buijs V.A."/>
            <person name="Van westerhoven A.C."/>
            <person name="Haridas S."/>
            <person name="Skiadas P."/>
            <person name="Martin F."/>
            <person name="Groenewald J.Z."/>
            <person name="Crous P.W."/>
            <person name="Seidl M.F."/>
        </authorList>
    </citation>
    <scope>NUCLEOTIDE SEQUENCE [LARGE SCALE GENOMIC DNA]</scope>
    <source>
        <strain evidence="2 3">CBS 141358</strain>
    </source>
</reference>
<dbReference type="Pfam" id="PF00646">
    <property type="entry name" value="F-box"/>
    <property type="match status" value="1"/>
</dbReference>